<evidence type="ECO:0000256" key="1">
    <source>
        <dbReference type="SAM" id="MobiDB-lite"/>
    </source>
</evidence>
<organism evidence="2 3">
    <name type="scientific">Heterodera trifolii</name>
    <dbReference type="NCBI Taxonomy" id="157864"/>
    <lineage>
        <taxon>Eukaryota</taxon>
        <taxon>Metazoa</taxon>
        <taxon>Ecdysozoa</taxon>
        <taxon>Nematoda</taxon>
        <taxon>Chromadorea</taxon>
        <taxon>Rhabditida</taxon>
        <taxon>Tylenchina</taxon>
        <taxon>Tylenchomorpha</taxon>
        <taxon>Tylenchoidea</taxon>
        <taxon>Heteroderidae</taxon>
        <taxon>Heteroderinae</taxon>
        <taxon>Heterodera</taxon>
    </lineage>
</organism>
<name>A0ABD2IH02_9BILA</name>
<dbReference type="AlphaFoldDB" id="A0ABD2IH02"/>
<proteinExistence type="predicted"/>
<accession>A0ABD2IH02</accession>
<reference evidence="2 3" key="1">
    <citation type="submission" date="2024-10" db="EMBL/GenBank/DDBJ databases">
        <authorList>
            <person name="Kim D."/>
        </authorList>
    </citation>
    <scope>NUCLEOTIDE SEQUENCE [LARGE SCALE GENOMIC DNA]</scope>
    <source>
        <strain evidence="2">BH-2024</strain>
    </source>
</reference>
<feature type="region of interest" description="Disordered" evidence="1">
    <location>
        <begin position="1"/>
        <end position="21"/>
    </location>
</feature>
<feature type="region of interest" description="Disordered" evidence="1">
    <location>
        <begin position="54"/>
        <end position="80"/>
    </location>
</feature>
<gene>
    <name evidence="2" type="ORF">niasHT_031761</name>
</gene>
<keyword evidence="3" id="KW-1185">Reference proteome</keyword>
<dbReference type="EMBL" id="JBICBT010001187">
    <property type="protein sequence ID" value="KAL3079432.1"/>
    <property type="molecule type" value="Genomic_DNA"/>
</dbReference>
<protein>
    <submittedName>
        <fullName evidence="2">Uncharacterized protein</fullName>
    </submittedName>
</protein>
<evidence type="ECO:0000313" key="2">
    <source>
        <dbReference type="EMBL" id="KAL3079432.1"/>
    </source>
</evidence>
<feature type="compositionally biased region" description="Polar residues" evidence="1">
    <location>
        <begin position="54"/>
        <end position="69"/>
    </location>
</feature>
<dbReference type="Proteomes" id="UP001620626">
    <property type="component" value="Unassembled WGS sequence"/>
</dbReference>
<sequence length="80" mass="9240">MRTTNVEPNGWREDYDSPPTFYPTEEDEEEMRMLSEHDNLYTMVSKDMYATAHQFSQPSVSGRNQTNGEGQIESEDGQSE</sequence>
<evidence type="ECO:0000313" key="3">
    <source>
        <dbReference type="Proteomes" id="UP001620626"/>
    </source>
</evidence>
<comment type="caution">
    <text evidence="2">The sequence shown here is derived from an EMBL/GenBank/DDBJ whole genome shotgun (WGS) entry which is preliminary data.</text>
</comment>